<feature type="compositionally biased region" description="Polar residues" evidence="8">
    <location>
        <begin position="94"/>
        <end position="113"/>
    </location>
</feature>
<organism evidence="10 11">
    <name type="scientific">Talaromyces proteolyticus</name>
    <dbReference type="NCBI Taxonomy" id="1131652"/>
    <lineage>
        <taxon>Eukaryota</taxon>
        <taxon>Fungi</taxon>
        <taxon>Dikarya</taxon>
        <taxon>Ascomycota</taxon>
        <taxon>Pezizomycotina</taxon>
        <taxon>Eurotiomycetes</taxon>
        <taxon>Eurotiomycetidae</taxon>
        <taxon>Eurotiales</taxon>
        <taxon>Trichocomaceae</taxon>
        <taxon>Talaromyces</taxon>
        <taxon>Talaromyces sect. Bacilispori</taxon>
    </lineage>
</organism>
<evidence type="ECO:0000256" key="1">
    <source>
        <dbReference type="ARBA" id="ARBA00002738"/>
    </source>
</evidence>
<accession>A0AAD4KUV7</accession>
<dbReference type="SMART" id="SM01312">
    <property type="entry name" value="RTC4"/>
    <property type="match status" value="1"/>
</dbReference>
<evidence type="ECO:0000259" key="9">
    <source>
        <dbReference type="SMART" id="SM01312"/>
    </source>
</evidence>
<dbReference type="Proteomes" id="UP001201262">
    <property type="component" value="Unassembled WGS sequence"/>
</dbReference>
<name>A0AAD4KUV7_9EURO</name>
<feature type="compositionally biased region" description="Basic and acidic residues" evidence="8">
    <location>
        <begin position="120"/>
        <end position="140"/>
    </location>
</feature>
<gene>
    <name evidence="10" type="ORF">BGW36DRAFT_292349</name>
</gene>
<feature type="compositionally biased region" description="Low complexity" evidence="8">
    <location>
        <begin position="14"/>
        <end position="27"/>
    </location>
</feature>
<keyword evidence="7" id="KW-0539">Nucleus</keyword>
<feature type="compositionally biased region" description="Low complexity" evidence="8">
    <location>
        <begin position="141"/>
        <end position="154"/>
    </location>
</feature>
<feature type="compositionally biased region" description="Polar residues" evidence="8">
    <location>
        <begin position="43"/>
        <end position="68"/>
    </location>
</feature>
<dbReference type="GO" id="GO:0005737">
    <property type="term" value="C:cytoplasm"/>
    <property type="evidence" value="ECO:0007669"/>
    <property type="project" value="UniProtKB-SubCell"/>
</dbReference>
<dbReference type="AlphaFoldDB" id="A0AAD4KUV7"/>
<feature type="compositionally biased region" description="Basic and acidic residues" evidence="8">
    <location>
        <begin position="75"/>
        <end position="90"/>
    </location>
</feature>
<dbReference type="InterPro" id="IPR039024">
    <property type="entry name" value="RTC4"/>
</dbReference>
<evidence type="ECO:0000256" key="3">
    <source>
        <dbReference type="ARBA" id="ARBA00004496"/>
    </source>
</evidence>
<evidence type="ECO:0000313" key="11">
    <source>
        <dbReference type="Proteomes" id="UP001201262"/>
    </source>
</evidence>
<keyword evidence="11" id="KW-1185">Reference proteome</keyword>
<sequence length="403" mass="45695">MRSDAAAKDIANTQSQSSRLSQSQIPSWDEVGLFSQGTRKRNSNYGTKTNRSNNIHSSNPQPQSQHNGCGSRKRKQDDIKGFRHPEDRVIKSPIKSQKTNNNDKSSLDDQVSTFRMPALYKDDEKLKEPSSEAKQFKEPRSQPSTSAISSSLPSKDIVFDEDSPLSSPISEISFSGIQEDEMPLNEQPVLEDGLPRCPNCNALVDADILDEFLIQPNRRLKDERRFCESHKAHKAEKEWSDRKYPEINWEKFERRIQTHFTELEKQLVPQSSSFFRGRLESAMKSGQAKNFRLTLEGDNLEYMSCGYYGPKGASRMLTAVTAKFSRRLRQLATMDNILKTAGPAAYSQAVLVPELTVLLIKEDMKVDSQEAREILRDSMDVGNRLNGAENDMIHVDQDETNTI</sequence>
<evidence type="ECO:0000256" key="2">
    <source>
        <dbReference type="ARBA" id="ARBA00004123"/>
    </source>
</evidence>
<evidence type="ECO:0000313" key="10">
    <source>
        <dbReference type="EMBL" id="KAH8700420.1"/>
    </source>
</evidence>
<dbReference type="EMBL" id="JAJTJA010000004">
    <property type="protein sequence ID" value="KAH8700420.1"/>
    <property type="molecule type" value="Genomic_DNA"/>
</dbReference>
<comment type="subcellular location">
    <subcellularLocation>
        <location evidence="3">Cytoplasm</location>
    </subcellularLocation>
    <subcellularLocation>
        <location evidence="2">Nucleus</location>
    </subcellularLocation>
</comment>
<evidence type="ECO:0000256" key="8">
    <source>
        <dbReference type="SAM" id="MobiDB-lite"/>
    </source>
</evidence>
<evidence type="ECO:0000256" key="6">
    <source>
        <dbReference type="ARBA" id="ARBA00022490"/>
    </source>
</evidence>
<dbReference type="PANTHER" id="PTHR41391:SF1">
    <property type="entry name" value="RESTRICTION OF TELOMERE CAPPING PROTEIN 4"/>
    <property type="match status" value="1"/>
</dbReference>
<evidence type="ECO:0000256" key="5">
    <source>
        <dbReference type="ARBA" id="ARBA00015162"/>
    </source>
</evidence>
<evidence type="ECO:0000256" key="4">
    <source>
        <dbReference type="ARBA" id="ARBA00009461"/>
    </source>
</evidence>
<dbReference type="PANTHER" id="PTHR41391">
    <property type="entry name" value="RESTRICTION OF TELOMERE CAPPING PROTEIN 4"/>
    <property type="match status" value="1"/>
</dbReference>
<dbReference type="InterPro" id="IPR028094">
    <property type="entry name" value="RTC4_C"/>
</dbReference>
<comment type="function">
    <text evidence="1">May be involved in a process influencing telomere capping.</text>
</comment>
<dbReference type="GO" id="GO:0005634">
    <property type="term" value="C:nucleus"/>
    <property type="evidence" value="ECO:0007669"/>
    <property type="project" value="UniProtKB-SubCell"/>
</dbReference>
<reference evidence="10" key="1">
    <citation type="submission" date="2021-12" db="EMBL/GenBank/DDBJ databases">
        <title>Convergent genome expansion in fungi linked to evolution of root-endophyte symbiosis.</title>
        <authorList>
            <consortium name="DOE Joint Genome Institute"/>
            <person name="Ke Y.-H."/>
            <person name="Bonito G."/>
            <person name="Liao H.-L."/>
            <person name="Looney B."/>
            <person name="Rojas-Flechas A."/>
            <person name="Nash J."/>
            <person name="Hameed K."/>
            <person name="Schadt C."/>
            <person name="Martin F."/>
            <person name="Crous P.W."/>
            <person name="Miettinen O."/>
            <person name="Magnuson J.K."/>
            <person name="Labbe J."/>
            <person name="Jacobson D."/>
            <person name="Doktycz M.J."/>
            <person name="Veneault-Fourrey C."/>
            <person name="Kuo A."/>
            <person name="Mondo S."/>
            <person name="Calhoun S."/>
            <person name="Riley R."/>
            <person name="Ohm R."/>
            <person name="LaButti K."/>
            <person name="Andreopoulos B."/>
            <person name="Pangilinan J."/>
            <person name="Nolan M."/>
            <person name="Tritt A."/>
            <person name="Clum A."/>
            <person name="Lipzen A."/>
            <person name="Daum C."/>
            <person name="Barry K."/>
            <person name="Grigoriev I.V."/>
            <person name="Vilgalys R."/>
        </authorList>
    </citation>
    <scope>NUCLEOTIDE SEQUENCE</scope>
    <source>
        <strain evidence="10">PMI_201</strain>
    </source>
</reference>
<keyword evidence="6" id="KW-0963">Cytoplasm</keyword>
<feature type="domain" description="Restriction of telomere capping protein 4 C-terminal" evidence="9">
    <location>
        <begin position="267"/>
        <end position="388"/>
    </location>
</feature>
<evidence type="ECO:0000256" key="7">
    <source>
        <dbReference type="ARBA" id="ARBA00023242"/>
    </source>
</evidence>
<comment type="similarity">
    <text evidence="4">Belongs to the RTC4 family.</text>
</comment>
<protein>
    <recommendedName>
        <fullName evidence="5">Restriction of telomere capping protein 4</fullName>
    </recommendedName>
</protein>
<dbReference type="Pfam" id="PF14474">
    <property type="entry name" value="RTC4"/>
    <property type="match status" value="1"/>
</dbReference>
<comment type="caution">
    <text evidence="10">The sequence shown here is derived from an EMBL/GenBank/DDBJ whole genome shotgun (WGS) entry which is preliminary data.</text>
</comment>
<feature type="region of interest" description="Disordered" evidence="8">
    <location>
        <begin position="1"/>
        <end position="162"/>
    </location>
</feature>
<dbReference type="RefSeq" id="XP_046074126.1">
    <property type="nucleotide sequence ID" value="XM_046210908.1"/>
</dbReference>
<proteinExistence type="inferred from homology"/>
<dbReference type="GeneID" id="70241195"/>